<proteinExistence type="predicted"/>
<protein>
    <submittedName>
        <fullName evidence="1">Uncharacterized protein</fullName>
    </submittedName>
</protein>
<organism evidence="1">
    <name type="scientific">Arundo donax</name>
    <name type="common">Giant reed</name>
    <name type="synonym">Donax arundinaceus</name>
    <dbReference type="NCBI Taxonomy" id="35708"/>
    <lineage>
        <taxon>Eukaryota</taxon>
        <taxon>Viridiplantae</taxon>
        <taxon>Streptophyta</taxon>
        <taxon>Embryophyta</taxon>
        <taxon>Tracheophyta</taxon>
        <taxon>Spermatophyta</taxon>
        <taxon>Magnoliopsida</taxon>
        <taxon>Liliopsida</taxon>
        <taxon>Poales</taxon>
        <taxon>Poaceae</taxon>
        <taxon>PACMAD clade</taxon>
        <taxon>Arundinoideae</taxon>
        <taxon>Arundineae</taxon>
        <taxon>Arundo</taxon>
    </lineage>
</organism>
<evidence type="ECO:0000313" key="1">
    <source>
        <dbReference type="EMBL" id="JAE01985.1"/>
    </source>
</evidence>
<reference evidence="1" key="2">
    <citation type="journal article" date="2015" name="Data Brief">
        <title>Shoot transcriptome of the giant reed, Arundo donax.</title>
        <authorList>
            <person name="Barrero R.A."/>
            <person name="Guerrero F.D."/>
            <person name="Moolhuijzen P."/>
            <person name="Goolsby J.A."/>
            <person name="Tidwell J."/>
            <person name="Bellgard S.E."/>
            <person name="Bellgard M.I."/>
        </authorList>
    </citation>
    <scope>NUCLEOTIDE SEQUENCE</scope>
    <source>
        <tissue evidence="1">Shoot tissue taken approximately 20 cm above the soil surface</tissue>
    </source>
</reference>
<dbReference type="AlphaFoldDB" id="A0A0A9EMM2"/>
<name>A0A0A9EMM2_ARUDO</name>
<sequence length="20" mass="2419">MQCKLVQQMHRQGMIRMNAD</sequence>
<reference evidence="1" key="1">
    <citation type="submission" date="2014-09" db="EMBL/GenBank/DDBJ databases">
        <authorList>
            <person name="Magalhaes I.L.F."/>
            <person name="Oliveira U."/>
            <person name="Santos F.R."/>
            <person name="Vidigal T.H.D.A."/>
            <person name="Brescovit A.D."/>
            <person name="Santos A.J."/>
        </authorList>
    </citation>
    <scope>NUCLEOTIDE SEQUENCE</scope>
    <source>
        <tissue evidence="1">Shoot tissue taken approximately 20 cm above the soil surface</tissue>
    </source>
</reference>
<accession>A0A0A9EMM2</accession>
<dbReference type="EMBL" id="GBRH01195911">
    <property type="protein sequence ID" value="JAE01985.1"/>
    <property type="molecule type" value="Transcribed_RNA"/>
</dbReference>